<protein>
    <recommendedName>
        <fullName evidence="4">Nucleotidyltransferase domain-containing protein</fullName>
    </recommendedName>
</protein>
<dbReference type="Proteomes" id="UP000198670">
    <property type="component" value="Unassembled WGS sequence"/>
</dbReference>
<accession>A0A1I3IL06</accession>
<dbReference type="STRING" id="1477437.SAMN05444682_104136"/>
<feature type="transmembrane region" description="Helical" evidence="1">
    <location>
        <begin position="120"/>
        <end position="139"/>
    </location>
</feature>
<reference evidence="2 3" key="1">
    <citation type="submission" date="2016-10" db="EMBL/GenBank/DDBJ databases">
        <authorList>
            <person name="de Groot N.N."/>
        </authorList>
    </citation>
    <scope>NUCLEOTIDE SEQUENCE [LARGE SCALE GENOMIC DNA]</scope>
    <source>
        <strain evidence="2 3">RK1</strain>
    </source>
</reference>
<sequence length="147" mass="16950">MIIFNSKGHLVPNLNMQVDLETIEQAFVQNLKSGNREELFQKYISYSEQLKSGLGNVRLLQWIDGSFATKKPEPRDFDLVTFIDYDTAKRHNKDLKDFKYPNSLSIFGIDGYIVLEYPRIMPIIHCILATGLIGWMFSIKQEEIGMG</sequence>
<proteinExistence type="predicted"/>
<evidence type="ECO:0000313" key="3">
    <source>
        <dbReference type="Proteomes" id="UP000198670"/>
    </source>
</evidence>
<dbReference type="RefSeq" id="WP_090626405.1">
    <property type="nucleotide sequence ID" value="NZ_FOQO01000004.1"/>
</dbReference>
<name>A0A1I3IL06_9SPHI</name>
<gene>
    <name evidence="2" type="ORF">SAMN05444682_104136</name>
</gene>
<dbReference type="InterPro" id="IPR053860">
    <property type="entry name" value="DUF6932"/>
</dbReference>
<keyword evidence="1" id="KW-0812">Transmembrane</keyword>
<keyword evidence="3" id="KW-1185">Reference proteome</keyword>
<dbReference type="OrthoDB" id="2617999at2"/>
<dbReference type="EMBL" id="FOQO01000004">
    <property type="protein sequence ID" value="SFI48621.1"/>
    <property type="molecule type" value="Genomic_DNA"/>
</dbReference>
<evidence type="ECO:0000256" key="1">
    <source>
        <dbReference type="SAM" id="Phobius"/>
    </source>
</evidence>
<organism evidence="2 3">
    <name type="scientific">Parapedobacter indicus</name>
    <dbReference type="NCBI Taxonomy" id="1477437"/>
    <lineage>
        <taxon>Bacteria</taxon>
        <taxon>Pseudomonadati</taxon>
        <taxon>Bacteroidota</taxon>
        <taxon>Sphingobacteriia</taxon>
        <taxon>Sphingobacteriales</taxon>
        <taxon>Sphingobacteriaceae</taxon>
        <taxon>Parapedobacter</taxon>
    </lineage>
</organism>
<keyword evidence="1" id="KW-1133">Transmembrane helix</keyword>
<evidence type="ECO:0000313" key="2">
    <source>
        <dbReference type="EMBL" id="SFI48621.1"/>
    </source>
</evidence>
<keyword evidence="1" id="KW-0472">Membrane</keyword>
<dbReference type="Pfam" id="PF22014">
    <property type="entry name" value="DUF6932"/>
    <property type="match status" value="1"/>
</dbReference>
<dbReference type="AlphaFoldDB" id="A0A1I3IL06"/>
<evidence type="ECO:0008006" key="4">
    <source>
        <dbReference type="Google" id="ProtNLM"/>
    </source>
</evidence>